<keyword evidence="4" id="KW-1185">Reference proteome</keyword>
<proteinExistence type="inferred from homology"/>
<evidence type="ECO:0000256" key="1">
    <source>
        <dbReference type="ARBA" id="ARBA00006484"/>
    </source>
</evidence>
<dbReference type="InterPro" id="IPR036291">
    <property type="entry name" value="NAD(P)-bd_dom_sf"/>
</dbReference>
<name>A0A6P0HD88_9ACTN</name>
<evidence type="ECO:0000313" key="4">
    <source>
        <dbReference type="Proteomes" id="UP000468687"/>
    </source>
</evidence>
<dbReference type="PANTHER" id="PTHR43477">
    <property type="entry name" value="DIHYDROANTICAPSIN 7-DEHYDROGENASE"/>
    <property type="match status" value="1"/>
</dbReference>
<evidence type="ECO:0000256" key="2">
    <source>
        <dbReference type="ARBA" id="ARBA00023002"/>
    </source>
</evidence>
<dbReference type="InterPro" id="IPR051122">
    <property type="entry name" value="SDR_DHRS6-like"/>
</dbReference>
<dbReference type="Pfam" id="PF13561">
    <property type="entry name" value="adh_short_C2"/>
    <property type="match status" value="1"/>
</dbReference>
<evidence type="ECO:0000313" key="3">
    <source>
        <dbReference type="EMBL" id="NEN76753.1"/>
    </source>
</evidence>
<reference evidence="3 4" key="1">
    <citation type="journal article" date="2014" name="Int. J. Syst. Evol. Microbiol.">
        <title>Nocardioides zeae sp. nov., isolated from the stem of Zea mays.</title>
        <authorList>
            <person name="Glaeser S.P."/>
            <person name="McInroy J.A."/>
            <person name="Busse H.J."/>
            <person name="Kampfer P."/>
        </authorList>
    </citation>
    <scope>NUCLEOTIDE SEQUENCE [LARGE SCALE GENOMIC DNA]</scope>
    <source>
        <strain evidence="3 4">JCM 30728</strain>
    </source>
</reference>
<gene>
    <name evidence="3" type="ORF">G3T38_00510</name>
</gene>
<dbReference type="Proteomes" id="UP000468687">
    <property type="component" value="Unassembled WGS sequence"/>
</dbReference>
<organism evidence="3 4">
    <name type="scientific">Nocardioides zeae</name>
    <dbReference type="NCBI Taxonomy" id="1457234"/>
    <lineage>
        <taxon>Bacteria</taxon>
        <taxon>Bacillati</taxon>
        <taxon>Actinomycetota</taxon>
        <taxon>Actinomycetes</taxon>
        <taxon>Propionibacteriales</taxon>
        <taxon>Nocardioidaceae</taxon>
        <taxon>Nocardioides</taxon>
    </lineage>
</organism>
<keyword evidence="2" id="KW-0560">Oxidoreductase</keyword>
<dbReference type="AlphaFoldDB" id="A0A6P0HD88"/>
<dbReference type="GO" id="GO:0016491">
    <property type="term" value="F:oxidoreductase activity"/>
    <property type="evidence" value="ECO:0007669"/>
    <property type="project" value="UniProtKB-KW"/>
</dbReference>
<dbReference type="PANTHER" id="PTHR43477:SF1">
    <property type="entry name" value="DIHYDROANTICAPSIN 7-DEHYDROGENASE"/>
    <property type="match status" value="1"/>
</dbReference>
<dbReference type="Gene3D" id="3.40.50.720">
    <property type="entry name" value="NAD(P)-binding Rossmann-like Domain"/>
    <property type="match status" value="1"/>
</dbReference>
<dbReference type="RefSeq" id="WP_163770126.1">
    <property type="nucleotide sequence ID" value="NZ_JAAGXA010000001.1"/>
</dbReference>
<accession>A0A6P0HD88</accession>
<dbReference type="SUPFAM" id="SSF51735">
    <property type="entry name" value="NAD(P)-binding Rossmann-fold domains"/>
    <property type="match status" value="1"/>
</dbReference>
<sequence>MNYPRYDYSGHRVAVLGGTQGTGLAIAHAFADAGADVTVTGAQHLTGFYDADLSRFRYRPLALDHPEAIADFATGTDRLDVLVVASAPELPRHLGHADREFVVEACRLGLAGPTQAVRRLRPALSASVAQGGGAVVLTPAAARWWALAGDGPDAEDAFHRAVAGLAGGLDRHGVRVNGCLANPTQGPAYHVQIERHAPRSSGTLLARPRRVRGSLTEATRAAVVDLVQFLASAGAAGLTGQTLRVG</sequence>
<protein>
    <submittedName>
        <fullName evidence="3">SDR family oxidoreductase</fullName>
    </submittedName>
</protein>
<dbReference type="InterPro" id="IPR002347">
    <property type="entry name" value="SDR_fam"/>
</dbReference>
<dbReference type="EMBL" id="JAAGXA010000001">
    <property type="protein sequence ID" value="NEN76753.1"/>
    <property type="molecule type" value="Genomic_DNA"/>
</dbReference>
<comment type="caution">
    <text evidence="3">The sequence shown here is derived from an EMBL/GenBank/DDBJ whole genome shotgun (WGS) entry which is preliminary data.</text>
</comment>
<comment type="similarity">
    <text evidence="1">Belongs to the short-chain dehydrogenases/reductases (SDR) family.</text>
</comment>